<dbReference type="Proteomes" id="UP000532769">
    <property type="component" value="Unassembled WGS sequence"/>
</dbReference>
<dbReference type="AlphaFoldDB" id="A0A846MEU1"/>
<reference evidence="1 2" key="1">
    <citation type="submission" date="2020-03" db="EMBL/GenBank/DDBJ databases">
        <title>Genomic Encyclopedia of Archaeal and Bacterial Type Strains, Phase II (KMG-II): from individual species to whole genera.</title>
        <authorList>
            <person name="Goeker M."/>
        </authorList>
    </citation>
    <scope>NUCLEOTIDE SEQUENCE [LARGE SCALE GENOMIC DNA]</scope>
    <source>
        <strain evidence="1 2">DSM 4749</strain>
    </source>
</reference>
<dbReference type="EMBL" id="JAASRS010000001">
    <property type="protein sequence ID" value="NIK13903.1"/>
    <property type="molecule type" value="Genomic_DNA"/>
</dbReference>
<keyword evidence="2" id="KW-1185">Reference proteome</keyword>
<comment type="caution">
    <text evidence="1">The sequence shown here is derived from an EMBL/GenBank/DDBJ whole genome shotgun (WGS) entry which is preliminary data.</text>
</comment>
<gene>
    <name evidence="1" type="ORF">BDD39_000413</name>
</gene>
<name>A0A846MEU1_9BACL</name>
<evidence type="ECO:0000313" key="2">
    <source>
        <dbReference type="Proteomes" id="UP000532769"/>
    </source>
</evidence>
<proteinExistence type="predicted"/>
<organism evidence="1 2">
    <name type="scientific">Saccharococcus thermophilus</name>
    <dbReference type="NCBI Taxonomy" id="29396"/>
    <lineage>
        <taxon>Bacteria</taxon>
        <taxon>Bacillati</taxon>
        <taxon>Bacillota</taxon>
        <taxon>Bacilli</taxon>
        <taxon>Bacillales</taxon>
        <taxon>Anoxybacillaceae</taxon>
        <taxon>Saccharococcus</taxon>
    </lineage>
</organism>
<protein>
    <submittedName>
        <fullName evidence="1">Uncharacterized protein</fullName>
    </submittedName>
</protein>
<sequence length="71" mass="8360">MVGYVRTVNEQKIRLLVRIVYCVVFPQPVLLFKSEETECGNIVGKDNSILIFLTKLIDRKENQIYRQSDVW</sequence>
<evidence type="ECO:0000313" key="1">
    <source>
        <dbReference type="EMBL" id="NIK13903.1"/>
    </source>
</evidence>
<accession>A0A846MEU1</accession>